<accession>A0ABU1TBD9</accession>
<evidence type="ECO:0000313" key="1">
    <source>
        <dbReference type="EMBL" id="MDR6942181.1"/>
    </source>
</evidence>
<dbReference type="Proteomes" id="UP001247620">
    <property type="component" value="Unassembled WGS sequence"/>
</dbReference>
<reference evidence="1 2" key="1">
    <citation type="submission" date="2023-07" db="EMBL/GenBank/DDBJ databases">
        <title>Sorghum-associated microbial communities from plants grown in Nebraska, USA.</title>
        <authorList>
            <person name="Schachtman D."/>
        </authorList>
    </citation>
    <scope>NUCLEOTIDE SEQUENCE [LARGE SCALE GENOMIC DNA]</scope>
    <source>
        <strain evidence="1 2">3262</strain>
    </source>
</reference>
<name>A0ABU1TBD9_9SPHI</name>
<comment type="caution">
    <text evidence="1">The sequence shown here is derived from an EMBL/GenBank/DDBJ whole genome shotgun (WGS) entry which is preliminary data.</text>
</comment>
<protein>
    <submittedName>
        <fullName evidence="1">Uncharacterized protein</fullName>
    </submittedName>
</protein>
<dbReference type="EMBL" id="JAVDUU010000002">
    <property type="protein sequence ID" value="MDR6942181.1"/>
    <property type="molecule type" value="Genomic_DNA"/>
</dbReference>
<organism evidence="1 2">
    <name type="scientific">Mucilaginibacter pocheonensis</name>
    <dbReference type="NCBI Taxonomy" id="398050"/>
    <lineage>
        <taxon>Bacteria</taxon>
        <taxon>Pseudomonadati</taxon>
        <taxon>Bacteroidota</taxon>
        <taxon>Sphingobacteriia</taxon>
        <taxon>Sphingobacteriales</taxon>
        <taxon>Sphingobacteriaceae</taxon>
        <taxon>Mucilaginibacter</taxon>
    </lineage>
</organism>
<gene>
    <name evidence="1" type="ORF">J2W55_002023</name>
</gene>
<sequence>MQFIGHAGKLLNLEIEKIVSLRLCNKICLFTIL</sequence>
<keyword evidence="2" id="KW-1185">Reference proteome</keyword>
<proteinExistence type="predicted"/>
<evidence type="ECO:0000313" key="2">
    <source>
        <dbReference type="Proteomes" id="UP001247620"/>
    </source>
</evidence>